<evidence type="ECO:0000313" key="18">
    <source>
        <dbReference type="EMBL" id="RDV82551.1"/>
    </source>
</evidence>
<keyword evidence="14 17" id="KW-0676">Redox-active center</keyword>
<dbReference type="InterPro" id="IPR003828">
    <property type="entry name" value="QueH"/>
</dbReference>
<keyword evidence="6 17" id="KW-0004">4Fe-4S</keyword>
<dbReference type="RefSeq" id="WP_115792841.1">
    <property type="nucleotide sequence ID" value="NZ_QSLN01000009.1"/>
</dbReference>
<comment type="function">
    <text evidence="1 17">Catalyzes the conversion of epoxyqueuosine (oQ) to queuosine (Q), which is a hypermodified base found in the wobble positions of tRNA(Asp), tRNA(Asn), tRNA(His) and tRNA(Tyr).</text>
</comment>
<dbReference type="Proteomes" id="UP000256329">
    <property type="component" value="Unassembled WGS sequence"/>
</dbReference>
<evidence type="ECO:0000256" key="4">
    <source>
        <dbReference type="ARBA" id="ARBA00012622"/>
    </source>
</evidence>
<proteinExistence type="inferred from homology"/>
<evidence type="ECO:0000256" key="9">
    <source>
        <dbReference type="ARBA" id="ARBA00022785"/>
    </source>
</evidence>
<evidence type="ECO:0000256" key="8">
    <source>
        <dbReference type="ARBA" id="ARBA00022723"/>
    </source>
</evidence>
<evidence type="ECO:0000256" key="15">
    <source>
        <dbReference type="ARBA" id="ARBA00031446"/>
    </source>
</evidence>
<keyword evidence="12 17" id="KW-0411">Iron-sulfur</keyword>
<comment type="pathway">
    <text evidence="2 17">tRNA modification; tRNA-queuosine biosynthesis.</text>
</comment>
<reference evidence="18 19" key="1">
    <citation type="submission" date="2018-08" db="EMBL/GenBank/DDBJ databases">
        <title>Form III RuBisCO-mediated autotrophy in Thermodesulfobium bacteria.</title>
        <authorList>
            <person name="Toshchakov S.V."/>
            <person name="Kublanov I.V."/>
            <person name="Frolov E."/>
            <person name="Bonch-Osmolovskaya E.A."/>
            <person name="Tourova T.P."/>
            <person name="Chernych N.A."/>
            <person name="Lebedinsky A.V."/>
        </authorList>
    </citation>
    <scope>NUCLEOTIDE SEQUENCE [LARGE SCALE GENOMIC DNA]</scope>
    <source>
        <strain evidence="18 19">SR</strain>
    </source>
</reference>
<dbReference type="HAMAP" id="MF_02089">
    <property type="entry name" value="QueH"/>
    <property type="match status" value="1"/>
</dbReference>
<keyword evidence="13 17" id="KW-1015">Disulfide bond</keyword>
<evidence type="ECO:0000256" key="12">
    <source>
        <dbReference type="ARBA" id="ARBA00023014"/>
    </source>
</evidence>
<dbReference type="UniPathway" id="UPA00392"/>
<evidence type="ECO:0000256" key="17">
    <source>
        <dbReference type="HAMAP-Rule" id="MF_02089"/>
    </source>
</evidence>
<evidence type="ECO:0000313" key="19">
    <source>
        <dbReference type="Proteomes" id="UP000256329"/>
    </source>
</evidence>
<evidence type="ECO:0000256" key="13">
    <source>
        <dbReference type="ARBA" id="ARBA00023157"/>
    </source>
</evidence>
<organism evidence="18 19">
    <name type="scientific">Ammonifex thiophilus</name>
    <dbReference type="NCBI Taxonomy" id="444093"/>
    <lineage>
        <taxon>Bacteria</taxon>
        <taxon>Bacillati</taxon>
        <taxon>Bacillota</taxon>
        <taxon>Clostridia</taxon>
        <taxon>Thermoanaerobacterales</taxon>
        <taxon>Thermoanaerobacteraceae</taxon>
        <taxon>Ammonifex</taxon>
    </lineage>
</organism>
<evidence type="ECO:0000256" key="2">
    <source>
        <dbReference type="ARBA" id="ARBA00004691"/>
    </source>
</evidence>
<evidence type="ECO:0000256" key="6">
    <source>
        <dbReference type="ARBA" id="ARBA00022485"/>
    </source>
</evidence>
<keyword evidence="9 17" id="KW-0671">Queuosine biosynthesis</keyword>
<accession>A0A3D8P4G1</accession>
<dbReference type="AlphaFoldDB" id="A0A3D8P4G1"/>
<gene>
    <name evidence="17" type="primary">queH</name>
    <name evidence="18" type="ORF">DXX99_07315</name>
</gene>
<dbReference type="GO" id="GO:0046872">
    <property type="term" value="F:metal ion binding"/>
    <property type="evidence" value="ECO:0007669"/>
    <property type="project" value="UniProtKB-KW"/>
</dbReference>
<dbReference type="EC" id="1.17.99.6" evidence="4 17"/>
<comment type="similarity">
    <text evidence="3 17">Belongs to the QueH family.</text>
</comment>
<dbReference type="EMBL" id="QSLN01000009">
    <property type="protein sequence ID" value="RDV82551.1"/>
    <property type="molecule type" value="Genomic_DNA"/>
</dbReference>
<feature type="binding site" evidence="17">
    <location>
        <position position="86"/>
    </location>
    <ligand>
        <name>[4Fe-4S] cluster</name>
        <dbReference type="ChEBI" id="CHEBI:49883"/>
    </ligand>
</feature>
<comment type="catalytic activity">
    <reaction evidence="16 17">
        <text>epoxyqueuosine(34) in tRNA + AH2 = queuosine(34) in tRNA + A + H2O</text>
        <dbReference type="Rhea" id="RHEA:32159"/>
        <dbReference type="Rhea" id="RHEA-COMP:18571"/>
        <dbReference type="Rhea" id="RHEA-COMP:18582"/>
        <dbReference type="ChEBI" id="CHEBI:13193"/>
        <dbReference type="ChEBI" id="CHEBI:15377"/>
        <dbReference type="ChEBI" id="CHEBI:17499"/>
        <dbReference type="ChEBI" id="CHEBI:194431"/>
        <dbReference type="ChEBI" id="CHEBI:194443"/>
        <dbReference type="EC" id="1.17.99.6"/>
    </reaction>
</comment>
<keyword evidence="7 17" id="KW-0819">tRNA processing</keyword>
<protein>
    <recommendedName>
        <fullName evidence="5 17">Epoxyqueuosine reductase QueH</fullName>
        <ecNumber evidence="4 17">1.17.99.6</ecNumber>
    </recommendedName>
    <alternativeName>
        <fullName evidence="15 17">Queuosine biosynthesis protein QueH</fullName>
    </alternativeName>
</protein>
<keyword evidence="19" id="KW-1185">Reference proteome</keyword>
<evidence type="ECO:0000256" key="16">
    <source>
        <dbReference type="ARBA" id="ARBA00047415"/>
    </source>
</evidence>
<evidence type="ECO:0000256" key="14">
    <source>
        <dbReference type="ARBA" id="ARBA00023284"/>
    </source>
</evidence>
<comment type="caution">
    <text evidence="18">The sequence shown here is derived from an EMBL/GenBank/DDBJ whole genome shotgun (WGS) entry which is preliminary data.</text>
</comment>
<keyword evidence="8 17" id="KW-0479">Metal-binding</keyword>
<evidence type="ECO:0000256" key="1">
    <source>
        <dbReference type="ARBA" id="ARBA00002268"/>
    </source>
</evidence>
<feature type="binding site" evidence="17">
    <location>
        <position position="8"/>
    </location>
    <ligand>
        <name>[4Fe-4S] cluster</name>
        <dbReference type="ChEBI" id="CHEBI:49883"/>
    </ligand>
</feature>
<sequence>MKVLLHICCGPCAIYPAKVLRGENFEVYGFFFNPNIHPYTEYQRRREALAQFAESVDLPVIYAEDYPIEEFFRRVAYREALRCRFCYHLRLERTAAVAKHGRFDYFTTTLLVSPFQKHELIKETAEAVAEAYGLPFLYRDFRPGFKEGVELSKKLGLYRQQYCGCLYSEKERYWREKKPGKGE</sequence>
<evidence type="ECO:0000256" key="3">
    <source>
        <dbReference type="ARBA" id="ARBA00008207"/>
    </source>
</evidence>
<dbReference type="PANTHER" id="PTHR36701:SF1">
    <property type="entry name" value="EPOXYQUEUOSINE REDUCTASE QUEH"/>
    <property type="match status" value="1"/>
</dbReference>
<evidence type="ECO:0000256" key="10">
    <source>
        <dbReference type="ARBA" id="ARBA00023002"/>
    </source>
</evidence>
<evidence type="ECO:0000256" key="5">
    <source>
        <dbReference type="ARBA" id="ARBA00016895"/>
    </source>
</evidence>
<feature type="binding site" evidence="17">
    <location>
        <position position="83"/>
    </location>
    <ligand>
        <name>[4Fe-4S] cluster</name>
        <dbReference type="ChEBI" id="CHEBI:49883"/>
    </ligand>
</feature>
<keyword evidence="10 17" id="KW-0560">Oxidoreductase</keyword>
<dbReference type="GO" id="GO:0052693">
    <property type="term" value="F:epoxyqueuosine reductase activity"/>
    <property type="evidence" value="ECO:0007669"/>
    <property type="project" value="UniProtKB-UniRule"/>
</dbReference>
<dbReference type="Pfam" id="PF02677">
    <property type="entry name" value="QueH"/>
    <property type="match status" value="1"/>
</dbReference>
<dbReference type="GO" id="GO:0051539">
    <property type="term" value="F:4 iron, 4 sulfur cluster binding"/>
    <property type="evidence" value="ECO:0007669"/>
    <property type="project" value="UniProtKB-UniRule"/>
</dbReference>
<dbReference type="OrthoDB" id="9801033at2"/>
<dbReference type="GO" id="GO:0008616">
    <property type="term" value="P:tRNA queuosine(34) biosynthetic process"/>
    <property type="evidence" value="ECO:0007669"/>
    <property type="project" value="UniProtKB-UniRule"/>
</dbReference>
<name>A0A3D8P4G1_9THEO</name>
<dbReference type="PANTHER" id="PTHR36701">
    <property type="entry name" value="EPOXYQUEUOSINE REDUCTASE QUEH"/>
    <property type="match status" value="1"/>
</dbReference>
<evidence type="ECO:0000256" key="11">
    <source>
        <dbReference type="ARBA" id="ARBA00023004"/>
    </source>
</evidence>
<feature type="binding site" evidence="17">
    <location>
        <position position="9"/>
    </location>
    <ligand>
        <name>[4Fe-4S] cluster</name>
        <dbReference type="ChEBI" id="CHEBI:49883"/>
    </ligand>
</feature>
<feature type="disulfide bond" description="Redox-active" evidence="17">
    <location>
        <begin position="163"/>
        <end position="165"/>
    </location>
</feature>
<evidence type="ECO:0000256" key="7">
    <source>
        <dbReference type="ARBA" id="ARBA00022694"/>
    </source>
</evidence>
<keyword evidence="11 17" id="KW-0408">Iron</keyword>